<accession>A0A8H4ENK6</accession>
<reference evidence="1 2" key="1">
    <citation type="journal article" date="2019" name="Environ. Microbiol.">
        <title>At the nexus of three kingdoms: the genome of the mycorrhizal fungus Gigaspora margarita provides insights into plant, endobacterial and fungal interactions.</title>
        <authorList>
            <person name="Venice F."/>
            <person name="Ghignone S."/>
            <person name="Salvioli di Fossalunga A."/>
            <person name="Amselem J."/>
            <person name="Novero M."/>
            <person name="Xianan X."/>
            <person name="Sedzielewska Toro K."/>
            <person name="Morin E."/>
            <person name="Lipzen A."/>
            <person name="Grigoriev I.V."/>
            <person name="Henrissat B."/>
            <person name="Martin F.M."/>
            <person name="Bonfante P."/>
        </authorList>
    </citation>
    <scope>NUCLEOTIDE SEQUENCE [LARGE SCALE GENOMIC DNA]</scope>
    <source>
        <strain evidence="1 2">BEG34</strain>
    </source>
</reference>
<evidence type="ECO:0000313" key="2">
    <source>
        <dbReference type="Proteomes" id="UP000439903"/>
    </source>
</evidence>
<keyword evidence="2" id="KW-1185">Reference proteome</keyword>
<dbReference type="Proteomes" id="UP000439903">
    <property type="component" value="Unassembled WGS sequence"/>
</dbReference>
<evidence type="ECO:0000313" key="1">
    <source>
        <dbReference type="EMBL" id="KAF0524790.1"/>
    </source>
</evidence>
<comment type="caution">
    <text evidence="1">The sequence shown here is derived from an EMBL/GenBank/DDBJ whole genome shotgun (WGS) entry which is preliminary data.</text>
</comment>
<dbReference type="AlphaFoldDB" id="A0A8H4ENK6"/>
<name>A0A8H4ENK6_GIGMA</name>
<organism evidence="1 2">
    <name type="scientific">Gigaspora margarita</name>
    <dbReference type="NCBI Taxonomy" id="4874"/>
    <lineage>
        <taxon>Eukaryota</taxon>
        <taxon>Fungi</taxon>
        <taxon>Fungi incertae sedis</taxon>
        <taxon>Mucoromycota</taxon>
        <taxon>Glomeromycotina</taxon>
        <taxon>Glomeromycetes</taxon>
        <taxon>Diversisporales</taxon>
        <taxon>Gigasporaceae</taxon>
        <taxon>Gigaspora</taxon>
    </lineage>
</organism>
<sequence>MHNIVVPSTADILNLININPRKYVAENRNKNARNVFAIFRGCCQNIGPEVDYSAGIISLFFNGLADSPRYDIDENVDLKIDDYAWLLARAKFGLAPQE</sequence>
<gene>
    <name evidence="1" type="ORF">F8M41_014951</name>
</gene>
<proteinExistence type="predicted"/>
<keyword evidence="1" id="KW-0808">Transferase</keyword>
<dbReference type="GO" id="GO:0016740">
    <property type="term" value="F:transferase activity"/>
    <property type="evidence" value="ECO:0007669"/>
    <property type="project" value="UniProtKB-KW"/>
</dbReference>
<protein>
    <submittedName>
        <fullName evidence="1">Glycosyltransferase family 47 protein</fullName>
    </submittedName>
</protein>
<dbReference type="OrthoDB" id="1924787at2759"/>
<dbReference type="EMBL" id="WTPW01000309">
    <property type="protein sequence ID" value="KAF0524790.1"/>
    <property type="molecule type" value="Genomic_DNA"/>
</dbReference>